<dbReference type="RefSeq" id="WP_183510839.1">
    <property type="nucleotide sequence ID" value="NZ_BSPG01000011.1"/>
</dbReference>
<dbReference type="EMBL" id="JACIDN010000010">
    <property type="protein sequence ID" value="MBB3905071.1"/>
    <property type="molecule type" value="Genomic_DNA"/>
</dbReference>
<evidence type="ECO:0000313" key="2">
    <source>
        <dbReference type="EMBL" id="MBB3905071.1"/>
    </source>
</evidence>
<dbReference type="Proteomes" id="UP000517759">
    <property type="component" value="Unassembled WGS sequence"/>
</dbReference>
<dbReference type="EMBL" id="BSPG01000011">
    <property type="protein sequence ID" value="GLS44421.1"/>
    <property type="molecule type" value="Genomic_DNA"/>
</dbReference>
<dbReference type="Proteomes" id="UP001156881">
    <property type="component" value="Unassembled WGS sequence"/>
</dbReference>
<reference evidence="4" key="2">
    <citation type="journal article" date="2019" name="Int. J. Syst. Evol. Microbiol.">
        <title>The Global Catalogue of Microorganisms (GCM) 10K type strain sequencing project: providing services to taxonomists for standard genome sequencing and annotation.</title>
        <authorList>
            <consortium name="The Broad Institute Genomics Platform"/>
            <consortium name="The Broad Institute Genome Sequencing Center for Infectious Disease"/>
            <person name="Wu L."/>
            <person name="Ma J."/>
        </authorList>
    </citation>
    <scope>NUCLEOTIDE SEQUENCE [LARGE SCALE GENOMIC DNA]</scope>
    <source>
        <strain evidence="4">NBRC 107710</strain>
    </source>
</reference>
<evidence type="ECO:0000313" key="4">
    <source>
        <dbReference type="Proteomes" id="UP001156881"/>
    </source>
</evidence>
<gene>
    <name evidence="1" type="ORF">GCM10007884_24090</name>
    <name evidence="2" type="ORF">GGR33_004599</name>
</gene>
<evidence type="ECO:0000313" key="3">
    <source>
        <dbReference type="Proteomes" id="UP000517759"/>
    </source>
</evidence>
<reference evidence="1" key="4">
    <citation type="submission" date="2023-01" db="EMBL/GenBank/DDBJ databases">
        <title>Draft genome sequence of Methylobacterium brachythecii strain NBRC 107710.</title>
        <authorList>
            <person name="Sun Q."/>
            <person name="Mori K."/>
        </authorList>
    </citation>
    <scope>NUCLEOTIDE SEQUENCE</scope>
    <source>
        <strain evidence="1">NBRC 107710</strain>
    </source>
</reference>
<proteinExistence type="predicted"/>
<evidence type="ECO:0000313" key="1">
    <source>
        <dbReference type="EMBL" id="GLS44421.1"/>
    </source>
</evidence>
<dbReference type="AlphaFoldDB" id="A0A7W6AQX1"/>
<reference evidence="1" key="1">
    <citation type="journal article" date="2014" name="Int. J. Syst. Evol. Microbiol.">
        <title>Complete genome of a new Firmicutes species belonging to the dominant human colonic microbiota ('Ruminococcus bicirculans') reveals two chromosomes and a selective capacity to utilize plant glucans.</title>
        <authorList>
            <consortium name="NISC Comparative Sequencing Program"/>
            <person name="Wegmann U."/>
            <person name="Louis P."/>
            <person name="Goesmann A."/>
            <person name="Henrissat B."/>
            <person name="Duncan S.H."/>
            <person name="Flint H.J."/>
        </authorList>
    </citation>
    <scope>NUCLEOTIDE SEQUENCE</scope>
    <source>
        <strain evidence="1">NBRC 107710</strain>
    </source>
</reference>
<protein>
    <submittedName>
        <fullName evidence="2">Uncharacterized protein</fullName>
    </submittedName>
</protein>
<comment type="caution">
    <text evidence="2">The sequence shown here is derived from an EMBL/GenBank/DDBJ whole genome shotgun (WGS) entry which is preliminary data.</text>
</comment>
<keyword evidence="4" id="KW-1185">Reference proteome</keyword>
<name>A0A7W6AQX1_9HYPH</name>
<organism evidence="2 3">
    <name type="scientific">Methylobacterium brachythecii</name>
    <dbReference type="NCBI Taxonomy" id="1176177"/>
    <lineage>
        <taxon>Bacteria</taxon>
        <taxon>Pseudomonadati</taxon>
        <taxon>Pseudomonadota</taxon>
        <taxon>Alphaproteobacteria</taxon>
        <taxon>Hyphomicrobiales</taxon>
        <taxon>Methylobacteriaceae</taxon>
        <taxon>Methylobacterium</taxon>
    </lineage>
</organism>
<accession>A0A7W6AQX1</accession>
<sequence>MAPFCTDCGTEAGLMLGWEAGVSDPSLADARVWACPVCSDSWCRHDPIADRPVGAPAGEETRNARTLLTERQVERVLAEALHENPNARAIAEQRVARFLEAVLDVPAEFAAVDMLSIEQCRTAWHALHGVSYRDVVSHSQRYRGVKRKEAA</sequence>
<reference evidence="2 3" key="3">
    <citation type="submission" date="2020-08" db="EMBL/GenBank/DDBJ databases">
        <title>Genomic Encyclopedia of Type Strains, Phase IV (KMG-IV): sequencing the most valuable type-strain genomes for metagenomic binning, comparative biology and taxonomic classification.</title>
        <authorList>
            <person name="Goeker M."/>
        </authorList>
    </citation>
    <scope>NUCLEOTIDE SEQUENCE [LARGE SCALE GENOMIC DNA]</scope>
    <source>
        <strain evidence="2 3">DSM 24105</strain>
    </source>
</reference>